<proteinExistence type="predicted"/>
<dbReference type="Proteomes" id="UP001432000">
    <property type="component" value="Chromosome"/>
</dbReference>
<reference evidence="2 3" key="1">
    <citation type="submission" date="2024-03" db="EMBL/GenBank/DDBJ databases">
        <title>Natural products discovery in diverse microorganisms through a two-stage MS feature dereplication strategy.</title>
        <authorList>
            <person name="Zhang R."/>
        </authorList>
    </citation>
    <scope>NUCLEOTIDE SEQUENCE [LARGE SCALE GENOMIC DNA]</scope>
    <source>
        <strain evidence="2 3">18930</strain>
    </source>
</reference>
<dbReference type="Gene3D" id="3.40.50.720">
    <property type="entry name" value="NAD(P)-binding Rossmann-like Domain"/>
    <property type="match status" value="1"/>
</dbReference>
<dbReference type="Pfam" id="PF01370">
    <property type="entry name" value="Epimerase"/>
    <property type="match status" value="1"/>
</dbReference>
<feature type="domain" description="NAD-dependent epimerase/dehydratase" evidence="1">
    <location>
        <begin position="7"/>
        <end position="216"/>
    </location>
</feature>
<dbReference type="SUPFAM" id="SSF51735">
    <property type="entry name" value="NAD(P)-binding Rossmann-fold domains"/>
    <property type="match status" value="1"/>
</dbReference>
<protein>
    <submittedName>
        <fullName evidence="2">NAD-dependent epimerase/dehydratase family protein</fullName>
    </submittedName>
</protein>
<accession>A0ABZ2PQV3</accession>
<dbReference type="InterPro" id="IPR001509">
    <property type="entry name" value="Epimerase_deHydtase"/>
</dbReference>
<gene>
    <name evidence="2" type="ORF">WDS16_06995</name>
</gene>
<dbReference type="InterPro" id="IPR036291">
    <property type="entry name" value="NAD(P)-bd_dom_sf"/>
</dbReference>
<evidence type="ECO:0000313" key="3">
    <source>
        <dbReference type="Proteomes" id="UP001432000"/>
    </source>
</evidence>
<keyword evidence="3" id="KW-1185">Reference proteome</keyword>
<dbReference type="EMBL" id="CP147846">
    <property type="protein sequence ID" value="WXG70258.1"/>
    <property type="molecule type" value="Genomic_DNA"/>
</dbReference>
<name>A0ABZ2PQV3_9NOCA</name>
<sequence>MSDRHIVVGAGPVGTNVARMLADRGSEVVVVTRRGTTIESSSRRIESVALDASDDAALSRLTEGAVALYNCANPSDYTTWEDVWPPIARSLRLAAERSGAVLAVVGCLYPYGPVSGGRMVEGMPDAATDHKGVLRARMWADLKHAHDAGTLRAVEVRASDYVGIGVGANGHVTRVLPGALQGKTAWVVDAKDQPHSFTDVLDEARALIAVADRPETWGRIWHAPTNAPRTLEQAISDTLASVGKPPVRVMTVPRVLTRGLGLVVPMVRELNELSYQRTSPYILDSSFSERELGLTPSPWDEICRRTATV</sequence>
<organism evidence="2 3">
    <name type="scientific">Rhodococcus sovatensis</name>
    <dbReference type="NCBI Taxonomy" id="1805840"/>
    <lineage>
        <taxon>Bacteria</taxon>
        <taxon>Bacillati</taxon>
        <taxon>Actinomycetota</taxon>
        <taxon>Actinomycetes</taxon>
        <taxon>Mycobacteriales</taxon>
        <taxon>Nocardiaceae</taxon>
        <taxon>Rhodococcus</taxon>
    </lineage>
</organism>
<evidence type="ECO:0000259" key="1">
    <source>
        <dbReference type="Pfam" id="PF01370"/>
    </source>
</evidence>
<evidence type="ECO:0000313" key="2">
    <source>
        <dbReference type="EMBL" id="WXG70258.1"/>
    </source>
</evidence>
<dbReference type="RefSeq" id="WP_338891537.1">
    <property type="nucleotide sequence ID" value="NZ_CP147846.1"/>
</dbReference>